<evidence type="ECO:0000313" key="2">
    <source>
        <dbReference type="Proteomes" id="UP000566711"/>
    </source>
</evidence>
<dbReference type="AlphaFoldDB" id="A0A7W2EME5"/>
<keyword evidence="2" id="KW-1185">Reference proteome</keyword>
<dbReference type="Pfam" id="PF19636">
    <property type="entry name" value="DUF6139"/>
    <property type="match status" value="1"/>
</dbReference>
<protein>
    <submittedName>
        <fullName evidence="1">Uncharacterized protein</fullName>
    </submittedName>
</protein>
<proteinExistence type="predicted"/>
<sequence>MRVDIYRRAEHNGNFSYLAVPEDKAIPQEAISTDWQPAAQRVEVDEDGADTLPQYHIAHPLAQIRDKGYAITGLNGKG</sequence>
<dbReference type="InterPro" id="IPR046137">
    <property type="entry name" value="DUF6139"/>
</dbReference>
<dbReference type="EMBL" id="JACEZS010000036">
    <property type="protein sequence ID" value="MBA5608594.1"/>
    <property type="molecule type" value="Genomic_DNA"/>
</dbReference>
<name>A0A7W2EME5_9BURK</name>
<dbReference type="Proteomes" id="UP000566711">
    <property type="component" value="Unassembled WGS sequence"/>
</dbReference>
<accession>A0A7W2EME5</accession>
<dbReference type="RefSeq" id="WP_182220753.1">
    <property type="nucleotide sequence ID" value="NZ_JACEZS010000036.1"/>
</dbReference>
<comment type="caution">
    <text evidence="1">The sequence shown here is derived from an EMBL/GenBank/DDBJ whole genome shotgun (WGS) entry which is preliminary data.</text>
</comment>
<gene>
    <name evidence="1" type="ORF">H3H36_24940</name>
</gene>
<organism evidence="1 2">
    <name type="scientific">Rugamonas fusca</name>
    <dbReference type="NCBI Taxonomy" id="2758568"/>
    <lineage>
        <taxon>Bacteria</taxon>
        <taxon>Pseudomonadati</taxon>
        <taxon>Pseudomonadota</taxon>
        <taxon>Betaproteobacteria</taxon>
        <taxon>Burkholderiales</taxon>
        <taxon>Oxalobacteraceae</taxon>
        <taxon>Telluria group</taxon>
        <taxon>Rugamonas</taxon>
    </lineage>
</organism>
<reference evidence="1 2" key="1">
    <citation type="submission" date="2020-07" db="EMBL/GenBank/DDBJ databases">
        <title>Novel species isolated from subtropical streams in China.</title>
        <authorList>
            <person name="Lu H."/>
        </authorList>
    </citation>
    <scope>NUCLEOTIDE SEQUENCE [LARGE SCALE GENOMIC DNA]</scope>
    <source>
        <strain evidence="1 2">FT3S</strain>
    </source>
</reference>
<evidence type="ECO:0000313" key="1">
    <source>
        <dbReference type="EMBL" id="MBA5608594.1"/>
    </source>
</evidence>